<evidence type="ECO:0000313" key="4">
    <source>
        <dbReference type="Proteomes" id="UP000581087"/>
    </source>
</evidence>
<evidence type="ECO:0008006" key="5">
    <source>
        <dbReference type="Google" id="ProtNLM"/>
    </source>
</evidence>
<accession>A0A4Q2MBR0</accession>
<dbReference type="RefSeq" id="WP_129172178.1">
    <property type="nucleotide sequence ID" value="NZ_JACCBI010000001.1"/>
</dbReference>
<proteinExistence type="predicted"/>
<keyword evidence="3" id="KW-1185">Reference proteome</keyword>
<evidence type="ECO:0000313" key="2">
    <source>
        <dbReference type="EMBL" id="RXZ87913.1"/>
    </source>
</evidence>
<dbReference type="Proteomes" id="UP000292686">
    <property type="component" value="Unassembled WGS sequence"/>
</dbReference>
<evidence type="ECO:0000313" key="3">
    <source>
        <dbReference type="Proteomes" id="UP000292686"/>
    </source>
</evidence>
<organism evidence="2 3">
    <name type="scientific">Agromyces atrinae</name>
    <dbReference type="NCBI Taxonomy" id="592376"/>
    <lineage>
        <taxon>Bacteria</taxon>
        <taxon>Bacillati</taxon>
        <taxon>Actinomycetota</taxon>
        <taxon>Actinomycetes</taxon>
        <taxon>Micrococcales</taxon>
        <taxon>Microbacteriaceae</taxon>
        <taxon>Agromyces</taxon>
    </lineage>
</organism>
<dbReference type="OrthoDB" id="4808242at2"/>
<comment type="caution">
    <text evidence="2">The sequence shown here is derived from an EMBL/GenBank/DDBJ whole genome shotgun (WGS) entry which is preliminary data.</text>
</comment>
<evidence type="ECO:0000313" key="1">
    <source>
        <dbReference type="EMBL" id="NYD67919.1"/>
    </source>
</evidence>
<reference evidence="2 3" key="1">
    <citation type="submission" date="2019-01" db="EMBL/GenBank/DDBJ databases">
        <title>Agromyces.</title>
        <authorList>
            <person name="Li J."/>
        </authorList>
    </citation>
    <scope>NUCLEOTIDE SEQUENCE [LARGE SCALE GENOMIC DNA]</scope>
    <source>
        <strain evidence="2 3">DSM 23870</strain>
    </source>
</reference>
<dbReference type="AlphaFoldDB" id="A0A4Q2MBR0"/>
<protein>
    <recommendedName>
        <fullName evidence="5">Restriction endonuclease type II DpnII-like domain-containing protein</fullName>
    </recommendedName>
</protein>
<gene>
    <name evidence="1" type="ORF">BJ972_002438</name>
    <name evidence="2" type="ORF">ESP50_01575</name>
</gene>
<dbReference type="EMBL" id="JACCBI010000001">
    <property type="protein sequence ID" value="NYD67919.1"/>
    <property type="molecule type" value="Genomic_DNA"/>
</dbReference>
<name>A0A4Q2MBR0_9MICO</name>
<dbReference type="Proteomes" id="UP000581087">
    <property type="component" value="Unassembled WGS sequence"/>
</dbReference>
<reference evidence="1 4" key="2">
    <citation type="submission" date="2020-07" db="EMBL/GenBank/DDBJ databases">
        <title>Sequencing the genomes of 1000 actinobacteria strains.</title>
        <authorList>
            <person name="Klenk H.-P."/>
        </authorList>
    </citation>
    <scope>NUCLEOTIDE SEQUENCE [LARGE SCALE GENOMIC DNA]</scope>
    <source>
        <strain evidence="1 4">DSM 23870</strain>
    </source>
</reference>
<dbReference type="EMBL" id="SDPM01000001">
    <property type="protein sequence ID" value="RXZ87913.1"/>
    <property type="molecule type" value="Genomic_DNA"/>
</dbReference>
<sequence>MPIPTFDEYVASLGQMTPHVDPLAASPATASLKSAAASLAALPVVDRPALTAWITASPEWVPALGLAVGLSQERLKNQLRHALGSSGWVSLARADPAGLIDYLDDTFALVAMLEQQRSRTYDFGDLLVARAGTRTSAIRAGVSGRRLEDEIEAIARDLGLECETRTKFHGRHNRLAPCDLVIPSGRDAEIVVAAKGFDSTGSKLTDAVREIEEMADVRLPRQVVIAVIDGIGWKSRQADLKRIHSLWESRQIDGMYTLSTLDRFRTDLAEVAHLRGLGTRAAD</sequence>